<dbReference type="InterPro" id="IPR029028">
    <property type="entry name" value="Alpha/beta_knot_MTases"/>
</dbReference>
<dbReference type="Pfam" id="PF20260">
    <property type="entry name" value="PUA_4"/>
    <property type="match status" value="1"/>
</dbReference>
<evidence type="ECO:0000256" key="3">
    <source>
        <dbReference type="ARBA" id="ARBA00012328"/>
    </source>
</evidence>
<dbReference type="RefSeq" id="WP_073600265.1">
    <property type="nucleotide sequence ID" value="NZ_MRCB01000017.1"/>
</dbReference>
<comment type="function">
    <text evidence="10 12">Specifically methylates the N3 position of the uracil ring of uridine 1498 (m3U1498) in 16S rRNA. Acts on the fully assembled 30S ribosomal subunit.</text>
</comment>
<dbReference type="InterPro" id="IPR046887">
    <property type="entry name" value="RsmE_PUA-like"/>
</dbReference>
<evidence type="ECO:0000256" key="2">
    <source>
        <dbReference type="ARBA" id="ARBA00005528"/>
    </source>
</evidence>
<evidence type="ECO:0000259" key="14">
    <source>
        <dbReference type="Pfam" id="PF20260"/>
    </source>
</evidence>
<keyword evidence="16" id="KW-1185">Reference proteome</keyword>
<keyword evidence="6 12" id="KW-0698">rRNA processing</keyword>
<keyword evidence="5 12" id="KW-0963">Cytoplasm</keyword>
<organism evidence="15 16">
    <name type="scientific">Hydrococcus rivularis NIES-593</name>
    <dbReference type="NCBI Taxonomy" id="1921803"/>
    <lineage>
        <taxon>Bacteria</taxon>
        <taxon>Bacillati</taxon>
        <taxon>Cyanobacteriota</taxon>
        <taxon>Cyanophyceae</taxon>
        <taxon>Pleurocapsales</taxon>
        <taxon>Hydrococcaceae</taxon>
        <taxon>Hydrococcus</taxon>
    </lineage>
</organism>
<dbReference type="InterPro" id="IPR015947">
    <property type="entry name" value="PUA-like_sf"/>
</dbReference>
<evidence type="ECO:0000256" key="8">
    <source>
        <dbReference type="ARBA" id="ARBA00022679"/>
    </source>
</evidence>
<reference evidence="15 16" key="1">
    <citation type="submission" date="2016-11" db="EMBL/GenBank/DDBJ databases">
        <title>Draft Genome Sequences of Nine Cyanobacterial Strains from Diverse Habitats.</title>
        <authorList>
            <person name="Zhu T."/>
            <person name="Hou S."/>
            <person name="Lu X."/>
            <person name="Hess W.R."/>
        </authorList>
    </citation>
    <scope>NUCLEOTIDE SEQUENCE [LARGE SCALE GENOMIC DNA]</scope>
    <source>
        <strain evidence="15 16">NIES-593</strain>
    </source>
</reference>
<comment type="caution">
    <text evidence="15">The sequence shown here is derived from an EMBL/GenBank/DDBJ whole genome shotgun (WGS) entry which is preliminary data.</text>
</comment>
<evidence type="ECO:0000256" key="4">
    <source>
        <dbReference type="ARBA" id="ARBA00013673"/>
    </source>
</evidence>
<evidence type="ECO:0000313" key="16">
    <source>
        <dbReference type="Proteomes" id="UP000186868"/>
    </source>
</evidence>
<keyword evidence="8 12" id="KW-0808">Transferase</keyword>
<dbReference type="InterPro" id="IPR046886">
    <property type="entry name" value="RsmE_MTase_dom"/>
</dbReference>
<dbReference type="GO" id="GO:0070475">
    <property type="term" value="P:rRNA base methylation"/>
    <property type="evidence" value="ECO:0007669"/>
    <property type="project" value="TreeGrafter"/>
</dbReference>
<dbReference type="EMBL" id="MRCB01000017">
    <property type="protein sequence ID" value="OKH21878.1"/>
    <property type="molecule type" value="Genomic_DNA"/>
</dbReference>
<dbReference type="GO" id="GO:0070042">
    <property type="term" value="F:rRNA (uridine-N3-)-methyltransferase activity"/>
    <property type="evidence" value="ECO:0007669"/>
    <property type="project" value="TreeGrafter"/>
</dbReference>
<dbReference type="EC" id="2.1.1.193" evidence="3 12"/>
<feature type="domain" description="Ribosomal RNA small subunit methyltransferase E methyltransferase" evidence="13">
    <location>
        <begin position="69"/>
        <end position="231"/>
    </location>
</feature>
<protein>
    <recommendedName>
        <fullName evidence="4 12">Ribosomal RNA small subunit methyltransferase E</fullName>
        <ecNumber evidence="3 12">2.1.1.193</ecNumber>
    </recommendedName>
</protein>
<evidence type="ECO:0000256" key="11">
    <source>
        <dbReference type="ARBA" id="ARBA00047944"/>
    </source>
</evidence>
<comment type="catalytic activity">
    <reaction evidence="11 12">
        <text>uridine(1498) in 16S rRNA + S-adenosyl-L-methionine = N(3)-methyluridine(1498) in 16S rRNA + S-adenosyl-L-homocysteine + H(+)</text>
        <dbReference type="Rhea" id="RHEA:42920"/>
        <dbReference type="Rhea" id="RHEA-COMP:10283"/>
        <dbReference type="Rhea" id="RHEA-COMP:10284"/>
        <dbReference type="ChEBI" id="CHEBI:15378"/>
        <dbReference type="ChEBI" id="CHEBI:57856"/>
        <dbReference type="ChEBI" id="CHEBI:59789"/>
        <dbReference type="ChEBI" id="CHEBI:65315"/>
        <dbReference type="ChEBI" id="CHEBI:74502"/>
        <dbReference type="EC" id="2.1.1.193"/>
    </reaction>
</comment>
<dbReference type="SUPFAM" id="SSF75217">
    <property type="entry name" value="alpha/beta knot"/>
    <property type="match status" value="1"/>
</dbReference>
<accession>A0A1U7HEB1</accession>
<gene>
    <name evidence="15" type="ORF">NIES593_14525</name>
</gene>
<dbReference type="PANTHER" id="PTHR30027:SF3">
    <property type="entry name" value="16S RRNA (URACIL(1498)-N(3))-METHYLTRANSFERASE"/>
    <property type="match status" value="1"/>
</dbReference>
<dbReference type="SUPFAM" id="SSF88697">
    <property type="entry name" value="PUA domain-like"/>
    <property type="match status" value="1"/>
</dbReference>
<keyword evidence="9 12" id="KW-0949">S-adenosyl-L-methionine</keyword>
<evidence type="ECO:0000256" key="12">
    <source>
        <dbReference type="PIRNR" id="PIRNR015601"/>
    </source>
</evidence>
<dbReference type="NCBIfam" id="TIGR00046">
    <property type="entry name" value="RsmE family RNA methyltransferase"/>
    <property type="match status" value="1"/>
</dbReference>
<sequence>MVYRLVIDPAQQQNEQIHLTSQQQHYLSRVLRLREGDRFVAMDGRGKSWIARLVGMSAQIIEPLSESTELPIAVTLMTALPKGNGFEEIVRCCTELGTTAFMPTISDRTLLNPSTNKLERWRKIATEAAEQSERQIVPVVLDPIDFAKALIEVDDLETDRYICVTRIEANHLLTHLREKPPKNNLVIATGPEGGWTEAEVKGAIAAGFAPVSLGRRILRAITAPIVAVSVVAASVEQPITNQ</sequence>
<evidence type="ECO:0000259" key="13">
    <source>
        <dbReference type="Pfam" id="PF04452"/>
    </source>
</evidence>
<feature type="domain" description="Ribosomal RNA small subunit methyltransferase E PUA-like" evidence="14">
    <location>
        <begin position="19"/>
        <end position="57"/>
    </location>
</feature>
<dbReference type="Proteomes" id="UP000186868">
    <property type="component" value="Unassembled WGS sequence"/>
</dbReference>
<comment type="similarity">
    <text evidence="2 12">Belongs to the RNA methyltransferase RsmE family.</text>
</comment>
<name>A0A1U7HEB1_9CYAN</name>
<dbReference type="Gene3D" id="3.40.1280.10">
    <property type="match status" value="1"/>
</dbReference>
<dbReference type="PANTHER" id="PTHR30027">
    <property type="entry name" value="RIBOSOMAL RNA SMALL SUBUNIT METHYLTRANSFERASE E"/>
    <property type="match status" value="1"/>
</dbReference>
<evidence type="ECO:0000256" key="5">
    <source>
        <dbReference type="ARBA" id="ARBA00022490"/>
    </source>
</evidence>
<dbReference type="STRING" id="1921803.NIES593_14525"/>
<dbReference type="CDD" id="cd18084">
    <property type="entry name" value="RsmE-like"/>
    <property type="match status" value="1"/>
</dbReference>
<keyword evidence="7 12" id="KW-0489">Methyltransferase</keyword>
<evidence type="ECO:0000256" key="6">
    <source>
        <dbReference type="ARBA" id="ARBA00022552"/>
    </source>
</evidence>
<evidence type="ECO:0000313" key="15">
    <source>
        <dbReference type="EMBL" id="OKH21878.1"/>
    </source>
</evidence>
<evidence type="ECO:0000256" key="10">
    <source>
        <dbReference type="ARBA" id="ARBA00025699"/>
    </source>
</evidence>
<dbReference type="AlphaFoldDB" id="A0A1U7HEB1"/>
<dbReference type="InterPro" id="IPR006700">
    <property type="entry name" value="RsmE"/>
</dbReference>
<proteinExistence type="inferred from homology"/>
<dbReference type="PIRSF" id="PIRSF015601">
    <property type="entry name" value="MTase_slr0722"/>
    <property type="match status" value="1"/>
</dbReference>
<comment type="subcellular location">
    <subcellularLocation>
        <location evidence="1 12">Cytoplasm</location>
    </subcellularLocation>
</comment>
<evidence type="ECO:0000256" key="9">
    <source>
        <dbReference type="ARBA" id="ARBA00022691"/>
    </source>
</evidence>
<dbReference type="NCBIfam" id="NF008697">
    <property type="entry name" value="PRK11713.4-1"/>
    <property type="match status" value="1"/>
</dbReference>
<dbReference type="InterPro" id="IPR029026">
    <property type="entry name" value="tRNA_m1G_MTases_N"/>
</dbReference>
<evidence type="ECO:0000256" key="7">
    <source>
        <dbReference type="ARBA" id="ARBA00022603"/>
    </source>
</evidence>
<dbReference type="Pfam" id="PF04452">
    <property type="entry name" value="Methyltrans_RNA"/>
    <property type="match status" value="1"/>
</dbReference>
<evidence type="ECO:0000256" key="1">
    <source>
        <dbReference type="ARBA" id="ARBA00004496"/>
    </source>
</evidence>
<dbReference type="OrthoDB" id="9815641at2"/>
<dbReference type="GO" id="GO:0005737">
    <property type="term" value="C:cytoplasm"/>
    <property type="evidence" value="ECO:0007669"/>
    <property type="project" value="UniProtKB-SubCell"/>
</dbReference>